<name>A0A3R9TM46_ACIBA</name>
<dbReference type="InterPro" id="IPR003869">
    <property type="entry name" value="Polysac_CapD-like"/>
</dbReference>
<proteinExistence type="inferred from homology"/>
<dbReference type="PANTHER" id="PTHR43318:SF1">
    <property type="entry name" value="POLYSACCHARIDE BIOSYNTHESIS PROTEIN EPSC-RELATED"/>
    <property type="match status" value="1"/>
</dbReference>
<evidence type="ECO:0000259" key="2">
    <source>
        <dbReference type="Pfam" id="PF02719"/>
    </source>
</evidence>
<protein>
    <submittedName>
        <fullName evidence="3">NAD-dependent epimerase/dehydratase family protein</fullName>
    </submittedName>
</protein>
<dbReference type="Gene3D" id="3.40.50.720">
    <property type="entry name" value="NAD(P)-binding Rossmann-like Domain"/>
    <property type="match status" value="1"/>
</dbReference>
<evidence type="ECO:0000313" key="4">
    <source>
        <dbReference type="Proteomes" id="UP000280073"/>
    </source>
</evidence>
<evidence type="ECO:0000256" key="1">
    <source>
        <dbReference type="ARBA" id="ARBA00007430"/>
    </source>
</evidence>
<dbReference type="AlphaFoldDB" id="A0A3R9TM46"/>
<sequence>VKKGVETFVLISTDKAVRPTNVMGASKRMAELYCQAMAEAQKQTQISIVRFGNVLGSSGSVVPLFKQQIAKGGPITVTHPEVTRYFMTIPEASQLVIQAGALGRGGDVFLLDMGEPVRIQDLARQMISLSGLTVREQGSKQGDIEIQYSGLRPGEKLYEELLIDQENTEYTEHSRILRSFEKFYPLTEIQEVFDRINNMTAVQQDIDWALCQLEHYVDGYKRSKDIMVN</sequence>
<organism evidence="3 4">
    <name type="scientific">Acinetobacter baumannii</name>
    <dbReference type="NCBI Taxonomy" id="470"/>
    <lineage>
        <taxon>Bacteria</taxon>
        <taxon>Pseudomonadati</taxon>
        <taxon>Pseudomonadota</taxon>
        <taxon>Gammaproteobacteria</taxon>
        <taxon>Moraxellales</taxon>
        <taxon>Moraxellaceae</taxon>
        <taxon>Acinetobacter</taxon>
        <taxon>Acinetobacter calcoaceticus/baumannii complex</taxon>
    </lineage>
</organism>
<comment type="similarity">
    <text evidence="1">Belongs to the polysaccharide synthase family.</text>
</comment>
<reference evidence="3 4" key="1">
    <citation type="submission" date="2018-10" db="EMBL/GenBank/DDBJ databases">
        <title>GWAS and RNA-Seq identify cryptic mechanisms of antimicrobial resistance in Acinetobacter baumannii.</title>
        <authorList>
            <person name="Sahl J.W."/>
        </authorList>
    </citation>
    <scope>NUCLEOTIDE SEQUENCE [LARGE SCALE GENOMIC DNA]</scope>
    <source>
        <strain evidence="3 4">TG28175</strain>
    </source>
</reference>
<comment type="caution">
    <text evidence="3">The sequence shown here is derived from an EMBL/GenBank/DDBJ whole genome shotgun (WGS) entry which is preliminary data.</text>
</comment>
<evidence type="ECO:0000313" key="3">
    <source>
        <dbReference type="EMBL" id="RSR40402.1"/>
    </source>
</evidence>
<dbReference type="SUPFAM" id="SSF51735">
    <property type="entry name" value="NAD(P)-binding Rossmann-fold domains"/>
    <property type="match status" value="1"/>
</dbReference>
<dbReference type="EMBL" id="RFDI01001549">
    <property type="protein sequence ID" value="RSR40402.1"/>
    <property type="molecule type" value="Genomic_DNA"/>
</dbReference>
<feature type="non-terminal residue" evidence="3">
    <location>
        <position position="1"/>
    </location>
</feature>
<accession>A0A3R9TM46</accession>
<dbReference type="InterPro" id="IPR036291">
    <property type="entry name" value="NAD(P)-bd_dom_sf"/>
</dbReference>
<dbReference type="Proteomes" id="UP000280073">
    <property type="component" value="Unassembled WGS sequence"/>
</dbReference>
<dbReference type="InterPro" id="IPR051203">
    <property type="entry name" value="Polysaccharide_Synthase-Rel"/>
</dbReference>
<gene>
    <name evidence="3" type="ORF">EA686_21965</name>
</gene>
<feature type="domain" description="Polysaccharide biosynthesis protein CapD-like" evidence="2">
    <location>
        <begin position="2"/>
        <end position="178"/>
    </location>
</feature>
<dbReference type="Pfam" id="PF02719">
    <property type="entry name" value="Polysacc_synt_2"/>
    <property type="match status" value="1"/>
</dbReference>
<dbReference type="PANTHER" id="PTHR43318">
    <property type="entry name" value="UDP-N-ACETYLGLUCOSAMINE 4,6-DEHYDRATASE"/>
    <property type="match status" value="1"/>
</dbReference>